<dbReference type="GeneID" id="65129887"/>
<dbReference type="KEGG" id="vg:65129887"/>
<proteinExistence type="predicted"/>
<sequence length="59" mass="6959">MTIKELYYFAINHSLLDEEVDVVAREYNKEFLKVTKPTKPLDLSKVEYTFEDVIALFSN</sequence>
<keyword evidence="2" id="KW-1185">Reference proteome</keyword>
<reference evidence="1 2" key="1">
    <citation type="submission" date="2020-07" db="EMBL/GenBank/DDBJ databases">
        <title>Taxonomic proposal: Crassvirales, a new order of highly abundant and diverse bacterial viruses.</title>
        <authorList>
            <person name="Shkoporov A.N."/>
            <person name="Stockdale S.R."/>
            <person name="Guerin E."/>
            <person name="Ross R.P."/>
            <person name="Hill C."/>
        </authorList>
    </citation>
    <scope>NUCLEOTIDE SEQUENCE [LARGE SCALE GENOMIC DNA]</scope>
</reference>
<accession>A0A7M1S0K5</accession>
<organism evidence="1 2">
    <name type="scientific">uncultured phage cr116_1</name>
    <dbReference type="NCBI Taxonomy" id="2772073"/>
    <lineage>
        <taxon>Viruses</taxon>
        <taxon>Duplodnaviria</taxon>
        <taxon>Heunggongvirae</taxon>
        <taxon>Uroviricota</taxon>
        <taxon>Caudoviricetes</taxon>
        <taxon>Crassvirales</taxon>
        <taxon>Steigviridae</taxon>
        <taxon>Asinivirinae</taxon>
        <taxon>Pamirivirus</taxon>
        <taxon>Pamirivirus faecium</taxon>
    </lineage>
</organism>
<evidence type="ECO:0000313" key="2">
    <source>
        <dbReference type="Proteomes" id="UP000593686"/>
    </source>
</evidence>
<dbReference type="EMBL" id="MT774389">
    <property type="protein sequence ID" value="QOR59339.1"/>
    <property type="molecule type" value="Genomic_DNA"/>
</dbReference>
<name>A0A7M1S0K5_9CAUD</name>
<protein>
    <submittedName>
        <fullName evidence="1">Uncharacterized protein</fullName>
    </submittedName>
</protein>
<dbReference type="Proteomes" id="UP000593686">
    <property type="component" value="Genome"/>
</dbReference>
<dbReference type="RefSeq" id="YP_010111497.1">
    <property type="nucleotide sequence ID" value="NC_055882.1"/>
</dbReference>
<evidence type="ECO:0000313" key="1">
    <source>
        <dbReference type="EMBL" id="QOR59339.1"/>
    </source>
</evidence>